<reference evidence="3" key="1">
    <citation type="submission" date="2018-05" db="EMBL/GenBank/DDBJ databases">
        <authorList>
            <person name="Lanie J.A."/>
            <person name="Ng W.-L."/>
            <person name="Kazmierczak K.M."/>
            <person name="Andrzejewski T.M."/>
            <person name="Davidsen T.M."/>
            <person name="Wayne K.J."/>
            <person name="Tettelin H."/>
            <person name="Glass J.I."/>
            <person name="Rusch D."/>
            <person name="Podicherti R."/>
            <person name="Tsui H.-C.T."/>
            <person name="Winkler M.E."/>
        </authorList>
    </citation>
    <scope>NUCLEOTIDE SEQUENCE</scope>
</reference>
<feature type="transmembrane region" description="Helical" evidence="1">
    <location>
        <begin position="383"/>
        <end position="401"/>
    </location>
</feature>
<gene>
    <name evidence="3" type="ORF">METZ01_LOCUS36395</name>
</gene>
<dbReference type="PANTHER" id="PTHR36927">
    <property type="entry name" value="BLR4337 PROTEIN"/>
    <property type="match status" value="1"/>
</dbReference>
<feature type="transmembrane region" description="Helical" evidence="1">
    <location>
        <begin position="475"/>
        <end position="494"/>
    </location>
</feature>
<dbReference type="InterPro" id="IPR002110">
    <property type="entry name" value="Ankyrin_rpt"/>
</dbReference>
<keyword evidence="1" id="KW-0812">Transmembrane</keyword>
<feature type="transmembrane region" description="Helical" evidence="1">
    <location>
        <begin position="101"/>
        <end position="120"/>
    </location>
</feature>
<dbReference type="PROSITE" id="PS50088">
    <property type="entry name" value="ANK_REPEAT"/>
    <property type="match status" value="1"/>
</dbReference>
<dbReference type="Pfam" id="PF01757">
    <property type="entry name" value="Acyl_transf_3"/>
    <property type="match status" value="2"/>
</dbReference>
<dbReference type="SMART" id="SM00248">
    <property type="entry name" value="ANK"/>
    <property type="match status" value="2"/>
</dbReference>
<dbReference type="GO" id="GO:0016747">
    <property type="term" value="F:acyltransferase activity, transferring groups other than amino-acyl groups"/>
    <property type="evidence" value="ECO:0007669"/>
    <property type="project" value="InterPro"/>
</dbReference>
<feature type="transmembrane region" description="Helical" evidence="1">
    <location>
        <begin position="275"/>
        <end position="294"/>
    </location>
</feature>
<dbReference type="AlphaFoldDB" id="A0A381QVW0"/>
<feature type="transmembrane region" description="Helical" evidence="1">
    <location>
        <begin position="345"/>
        <end position="363"/>
    </location>
</feature>
<name>A0A381QVW0_9ZZZZ</name>
<sequence length="523" mass="57838">MSDHEAAPSGSGPARRWHDLDALRGFAMLLGIGLHAALAFFPSFWPAQDRGATDGGGFDWFLYAVHGFRMPVFFLLSGFFTAMLWRRRGTVALVAHRARRIVLPLALGMITIVPAVDWVSERATQGSIDNWAMGAAKEGDIWLPVLLGQPDAVPVAVANGADVDVRGDDEGRPLHLAAFMDLPDVTQELLDAGADYRLTNKDGSTPLVVAVWVGSERVADVLVTGGAADIRADDQQWQDIEWFGQGALFKQLVLEPEVEDETGLDSWIDQFHHLWFLWFLCWLVAGFALIAPLANEVGKGIASAKVRRRLLWIAFPLTLALQARMGDSGAYEAFGPDTSTGLLPAAHVLLYYAVFFGYGAAAFGARTDDGEPLIDRLGQHWRIVLPATVVIFLMAIDATFGDEPNRWGSVVLQVLYVWGMTFGLIGLFRRLLSGERYWVRYLSDASYWMYLLHLPLVILAQDWIRDWDIPRIPKFLAICWGVSGLLLLTYRYLVRYTPIGTLLNGPRTRPEPSPSVAGTIDGS</sequence>
<dbReference type="Pfam" id="PF12796">
    <property type="entry name" value="Ank_2"/>
    <property type="match status" value="1"/>
</dbReference>
<dbReference type="Gene3D" id="1.25.40.20">
    <property type="entry name" value="Ankyrin repeat-containing domain"/>
    <property type="match status" value="1"/>
</dbReference>
<feature type="transmembrane region" description="Helical" evidence="1">
    <location>
        <begin position="60"/>
        <end position="80"/>
    </location>
</feature>
<feature type="transmembrane region" description="Helical" evidence="1">
    <location>
        <begin position="407"/>
        <end position="427"/>
    </location>
</feature>
<feature type="transmembrane region" description="Helical" evidence="1">
    <location>
        <begin position="447"/>
        <end position="463"/>
    </location>
</feature>
<keyword evidence="1" id="KW-0472">Membrane</keyword>
<accession>A0A381QVW0</accession>
<dbReference type="PROSITE" id="PS50297">
    <property type="entry name" value="ANK_REP_REGION"/>
    <property type="match status" value="1"/>
</dbReference>
<protein>
    <recommendedName>
        <fullName evidence="2">Acyltransferase 3 domain-containing protein</fullName>
    </recommendedName>
</protein>
<dbReference type="PANTHER" id="PTHR36927:SF1">
    <property type="entry name" value="MDO-LIKE PROTEIN"/>
    <property type="match status" value="1"/>
</dbReference>
<evidence type="ECO:0000256" key="1">
    <source>
        <dbReference type="SAM" id="Phobius"/>
    </source>
</evidence>
<dbReference type="InterPro" id="IPR002656">
    <property type="entry name" value="Acyl_transf_3_dom"/>
</dbReference>
<proteinExistence type="predicted"/>
<feature type="transmembrane region" description="Helical" evidence="1">
    <location>
        <begin position="25"/>
        <end position="45"/>
    </location>
</feature>
<feature type="domain" description="Acyltransferase 3" evidence="2">
    <location>
        <begin position="18"/>
        <end position="128"/>
    </location>
</feature>
<keyword evidence="1" id="KW-1133">Transmembrane helix</keyword>
<dbReference type="InterPro" id="IPR036770">
    <property type="entry name" value="Ankyrin_rpt-contain_sf"/>
</dbReference>
<dbReference type="SUPFAM" id="SSF48403">
    <property type="entry name" value="Ankyrin repeat"/>
    <property type="match status" value="1"/>
</dbReference>
<dbReference type="EMBL" id="UINC01001555">
    <property type="protein sequence ID" value="SUZ83541.1"/>
    <property type="molecule type" value="Genomic_DNA"/>
</dbReference>
<evidence type="ECO:0000259" key="2">
    <source>
        <dbReference type="Pfam" id="PF01757"/>
    </source>
</evidence>
<feature type="domain" description="Acyltransferase 3" evidence="2">
    <location>
        <begin position="246"/>
        <end position="485"/>
    </location>
</feature>
<feature type="transmembrane region" description="Helical" evidence="1">
    <location>
        <begin position="306"/>
        <end position="325"/>
    </location>
</feature>
<evidence type="ECO:0000313" key="3">
    <source>
        <dbReference type="EMBL" id="SUZ83541.1"/>
    </source>
</evidence>
<organism evidence="3">
    <name type="scientific">marine metagenome</name>
    <dbReference type="NCBI Taxonomy" id="408172"/>
    <lineage>
        <taxon>unclassified sequences</taxon>
        <taxon>metagenomes</taxon>
        <taxon>ecological metagenomes</taxon>
    </lineage>
</organism>
<dbReference type="InterPro" id="IPR050623">
    <property type="entry name" value="Glucan_succinyl_AcylTrfase"/>
</dbReference>